<feature type="binding site" evidence="6">
    <location>
        <position position="255"/>
    </location>
    <ligand>
        <name>Mg(2+)</name>
        <dbReference type="ChEBI" id="CHEBI:18420"/>
        <label>1</label>
    </ligand>
</feature>
<dbReference type="GO" id="GO:0004519">
    <property type="term" value="F:endonuclease activity"/>
    <property type="evidence" value="ECO:0007669"/>
    <property type="project" value="InterPro"/>
</dbReference>
<feature type="binding site" evidence="6">
    <location>
        <position position="34"/>
    </location>
    <ligand>
        <name>Mg(2+)</name>
        <dbReference type="ChEBI" id="CHEBI:18420"/>
        <label>1</label>
    </ligand>
</feature>
<protein>
    <submittedName>
        <fullName evidence="9">Exodeoxyribonuclease III</fullName>
    </submittedName>
</protein>
<dbReference type="SUPFAM" id="SSF56219">
    <property type="entry name" value="DNase I-like"/>
    <property type="match status" value="1"/>
</dbReference>
<evidence type="ECO:0000256" key="1">
    <source>
        <dbReference type="ARBA" id="ARBA00007092"/>
    </source>
</evidence>
<evidence type="ECO:0000313" key="10">
    <source>
        <dbReference type="Proteomes" id="UP000317893"/>
    </source>
</evidence>
<dbReference type="Proteomes" id="UP000317893">
    <property type="component" value="Unassembled WGS sequence"/>
</dbReference>
<dbReference type="GO" id="GO:0006281">
    <property type="term" value="P:DNA repair"/>
    <property type="evidence" value="ECO:0007669"/>
    <property type="project" value="InterPro"/>
</dbReference>
<sequence length="267" mass="29064">MRLATWNVNSLRSRMPRLEPWLERVQPDVVALQETKLSTHDPALAGLERRLAALGYDVAHHGTGGYAGVAIASRVGLEDVERGLPDEPPYDGRSEPRAVGATCGGVRVWSLYAPNGRRLRHPHWEYKLAWLEALRAASAGWLAADPGLPLVLAGDFNVAPQEEDVWSVDFWSTRTHFSPPERAAVAALLEVGLVDLARPHTPGPGGWTFWEHLHERFVKRQGLRIDFLLGSPAVAARVEGAAVDVAERAAAGTSDHAPVVVQVTDPS</sequence>
<dbReference type="InterPro" id="IPR020847">
    <property type="entry name" value="AP_endonuclease_F1_BS"/>
</dbReference>
<dbReference type="GO" id="GO:0046872">
    <property type="term" value="F:metal ion binding"/>
    <property type="evidence" value="ECO:0007669"/>
    <property type="project" value="UniProtKB-KW"/>
</dbReference>
<dbReference type="PANTHER" id="PTHR43250:SF2">
    <property type="entry name" value="EXODEOXYRIBONUCLEASE III"/>
    <property type="match status" value="1"/>
</dbReference>
<accession>A0A542E039</accession>
<dbReference type="InterPro" id="IPR036691">
    <property type="entry name" value="Endo/exonu/phosph_ase_sf"/>
</dbReference>
<keyword evidence="3" id="KW-0378">Hydrolase</keyword>
<evidence type="ECO:0000256" key="2">
    <source>
        <dbReference type="ARBA" id="ARBA00022723"/>
    </source>
</evidence>
<dbReference type="GO" id="GO:0008311">
    <property type="term" value="F:double-stranded DNA 3'-5' DNA exonuclease activity"/>
    <property type="evidence" value="ECO:0007669"/>
    <property type="project" value="InterPro"/>
</dbReference>
<evidence type="ECO:0000256" key="7">
    <source>
        <dbReference type="PIRSR" id="PIRSR604808-3"/>
    </source>
</evidence>
<feature type="site" description="Transition state stabilizer" evidence="7">
    <location>
        <position position="157"/>
    </location>
</feature>
<evidence type="ECO:0000256" key="4">
    <source>
        <dbReference type="ARBA" id="ARBA00022842"/>
    </source>
</evidence>
<evidence type="ECO:0000259" key="8">
    <source>
        <dbReference type="Pfam" id="PF03372"/>
    </source>
</evidence>
<keyword evidence="10" id="KW-1185">Reference proteome</keyword>
<feature type="active site" evidence="5">
    <location>
        <position position="112"/>
    </location>
</feature>
<name>A0A542E039_9MICO</name>
<evidence type="ECO:0000256" key="6">
    <source>
        <dbReference type="PIRSR" id="PIRSR604808-2"/>
    </source>
</evidence>
<feature type="domain" description="Endonuclease/exonuclease/phosphatase" evidence="8">
    <location>
        <begin position="4"/>
        <end position="256"/>
    </location>
</feature>
<feature type="active site" description="Proton acceptor" evidence="5">
    <location>
        <position position="256"/>
    </location>
</feature>
<dbReference type="AlphaFoldDB" id="A0A542E039"/>
<feature type="binding site" evidence="6">
    <location>
        <position position="155"/>
    </location>
    <ligand>
        <name>Mg(2+)</name>
        <dbReference type="ChEBI" id="CHEBI:18420"/>
        <label>1</label>
    </ligand>
</feature>
<gene>
    <name evidence="9" type="ORF">FB458_1804</name>
</gene>
<organism evidence="9 10">
    <name type="scientific">Lapillicoccus jejuensis</name>
    <dbReference type="NCBI Taxonomy" id="402171"/>
    <lineage>
        <taxon>Bacteria</taxon>
        <taxon>Bacillati</taxon>
        <taxon>Actinomycetota</taxon>
        <taxon>Actinomycetes</taxon>
        <taxon>Micrococcales</taxon>
        <taxon>Intrasporangiaceae</taxon>
        <taxon>Lapillicoccus</taxon>
    </lineage>
</organism>
<evidence type="ECO:0000313" key="9">
    <source>
        <dbReference type="EMBL" id="TQJ08712.1"/>
    </source>
</evidence>
<dbReference type="InterPro" id="IPR037493">
    <property type="entry name" value="ExoIII-like"/>
</dbReference>
<dbReference type="NCBIfam" id="TIGR00633">
    <property type="entry name" value="xth"/>
    <property type="match status" value="1"/>
</dbReference>
<feature type="binding site" evidence="6">
    <location>
        <position position="256"/>
    </location>
    <ligand>
        <name>Mg(2+)</name>
        <dbReference type="ChEBI" id="CHEBI:18420"/>
        <label>1</label>
    </ligand>
</feature>
<dbReference type="InterPro" id="IPR004808">
    <property type="entry name" value="AP_endonuc_1"/>
</dbReference>
<evidence type="ECO:0000256" key="3">
    <source>
        <dbReference type="ARBA" id="ARBA00022801"/>
    </source>
</evidence>
<keyword evidence="6" id="KW-0464">Manganese</keyword>
<dbReference type="PROSITE" id="PS00726">
    <property type="entry name" value="AP_NUCLEASE_F1_1"/>
    <property type="match status" value="1"/>
</dbReference>
<comment type="cofactor">
    <cofactor evidence="6">
        <name>Mg(2+)</name>
        <dbReference type="ChEBI" id="CHEBI:18420"/>
    </cofactor>
    <cofactor evidence="6">
        <name>Mn(2+)</name>
        <dbReference type="ChEBI" id="CHEBI:29035"/>
    </cofactor>
    <text evidence="6">Probably binds two magnesium or manganese ions per subunit.</text>
</comment>
<dbReference type="OrthoDB" id="9803914at2"/>
<feature type="binding site" evidence="6">
    <location>
        <position position="7"/>
    </location>
    <ligand>
        <name>Mg(2+)</name>
        <dbReference type="ChEBI" id="CHEBI:18420"/>
        <label>1</label>
    </ligand>
</feature>
<reference evidence="9 10" key="1">
    <citation type="submission" date="2019-06" db="EMBL/GenBank/DDBJ databases">
        <title>Sequencing the genomes of 1000 actinobacteria strains.</title>
        <authorList>
            <person name="Klenk H.-P."/>
        </authorList>
    </citation>
    <scope>NUCLEOTIDE SEQUENCE [LARGE SCALE GENOMIC DNA]</scope>
    <source>
        <strain evidence="9 10">DSM 18607</strain>
    </source>
</reference>
<comment type="caution">
    <text evidence="9">The sequence shown here is derived from an EMBL/GenBank/DDBJ whole genome shotgun (WGS) entry which is preliminary data.</text>
</comment>
<feature type="binding site" evidence="6">
    <location>
        <position position="157"/>
    </location>
    <ligand>
        <name>Mg(2+)</name>
        <dbReference type="ChEBI" id="CHEBI:18420"/>
        <label>1</label>
    </ligand>
</feature>
<dbReference type="InterPro" id="IPR005135">
    <property type="entry name" value="Endo/exonuclease/phosphatase"/>
</dbReference>
<dbReference type="RefSeq" id="WP_141848194.1">
    <property type="nucleotide sequence ID" value="NZ_BAAAPR010000004.1"/>
</dbReference>
<dbReference type="CDD" id="cd09086">
    <property type="entry name" value="ExoIII-like_AP-endo"/>
    <property type="match status" value="1"/>
</dbReference>
<dbReference type="Pfam" id="PF03372">
    <property type="entry name" value="Exo_endo_phos"/>
    <property type="match status" value="1"/>
</dbReference>
<comment type="similarity">
    <text evidence="1">Belongs to the DNA repair enzymes AP/ExoA family.</text>
</comment>
<feature type="active site" description="Proton donor/acceptor" evidence="5">
    <location>
        <position position="155"/>
    </location>
</feature>
<feature type="site" description="Interaction with DNA substrate" evidence="7">
    <location>
        <position position="256"/>
    </location>
</feature>
<dbReference type="EMBL" id="VFMN01000001">
    <property type="protein sequence ID" value="TQJ08712.1"/>
    <property type="molecule type" value="Genomic_DNA"/>
</dbReference>
<keyword evidence="2 6" id="KW-0479">Metal-binding</keyword>
<dbReference type="PANTHER" id="PTHR43250">
    <property type="entry name" value="EXODEOXYRIBONUCLEASE III"/>
    <property type="match status" value="1"/>
</dbReference>
<keyword evidence="4 6" id="KW-0460">Magnesium</keyword>
<dbReference type="Gene3D" id="3.60.10.10">
    <property type="entry name" value="Endonuclease/exonuclease/phosphatase"/>
    <property type="match status" value="1"/>
</dbReference>
<evidence type="ECO:0000256" key="5">
    <source>
        <dbReference type="PIRSR" id="PIRSR604808-1"/>
    </source>
</evidence>
<dbReference type="GO" id="GO:0003677">
    <property type="term" value="F:DNA binding"/>
    <property type="evidence" value="ECO:0007669"/>
    <property type="project" value="InterPro"/>
</dbReference>
<feature type="site" description="Important for catalytic activity" evidence="7">
    <location>
        <position position="226"/>
    </location>
</feature>
<dbReference type="PROSITE" id="PS51435">
    <property type="entry name" value="AP_NUCLEASE_F1_4"/>
    <property type="match status" value="1"/>
</dbReference>
<proteinExistence type="inferred from homology"/>